<evidence type="ECO:0000313" key="9">
    <source>
        <dbReference type="EMBL" id="VDL60289.1"/>
    </source>
</evidence>
<evidence type="ECO:0000256" key="5">
    <source>
        <dbReference type="PIRSR" id="PIRSR600997-1"/>
    </source>
</evidence>
<accession>A0A158QEV8</accession>
<dbReference type="InterPro" id="IPR050654">
    <property type="entry name" value="AChE-related_enzymes"/>
</dbReference>
<dbReference type="FunFam" id="3.40.50.1820:FF:000029">
    <property type="entry name" value="Acetylcholinesterase"/>
    <property type="match status" value="1"/>
</dbReference>
<dbReference type="WBParaSite" id="HDID_0000797301-mRNA-1">
    <property type="protein sequence ID" value="HDID_0000797301-mRNA-1"/>
    <property type="gene ID" value="HDID_0000797301"/>
</dbReference>
<dbReference type="Pfam" id="PF00135">
    <property type="entry name" value="COesterase"/>
    <property type="match status" value="1"/>
</dbReference>
<dbReference type="PROSITE" id="PS00941">
    <property type="entry name" value="CARBOXYLESTERASE_B_2"/>
    <property type="match status" value="1"/>
</dbReference>
<dbReference type="ESTHER" id="hymdi-a0a158qev8">
    <property type="family name" value="ACHE"/>
</dbReference>
<keyword evidence="3 6" id="KW-0378">Hydrolase</keyword>
<keyword evidence="2" id="KW-0719">Serine esterase</keyword>
<evidence type="ECO:0000313" key="10">
    <source>
        <dbReference type="Proteomes" id="UP000274504"/>
    </source>
</evidence>
<feature type="active site" description="Charge relay system" evidence="5">
    <location>
        <position position="505"/>
    </location>
</feature>
<dbReference type="PANTHER" id="PTHR43918:SF4">
    <property type="entry name" value="CARBOXYLIC ESTER HYDROLASE"/>
    <property type="match status" value="1"/>
</dbReference>
<dbReference type="InterPro" id="IPR019826">
    <property type="entry name" value="Carboxylesterase_B_AS"/>
</dbReference>
<dbReference type="STRING" id="6216.A0A158QEV8"/>
<reference evidence="9 10" key="2">
    <citation type="submission" date="2018-11" db="EMBL/GenBank/DDBJ databases">
        <authorList>
            <consortium name="Pathogen Informatics"/>
        </authorList>
    </citation>
    <scope>NUCLEOTIDE SEQUENCE [LARGE SCALE GENOMIC DNA]</scope>
</reference>
<dbReference type="Gene3D" id="3.40.50.1820">
    <property type="entry name" value="alpha/beta hydrolase"/>
    <property type="match status" value="1"/>
</dbReference>
<sequence length="642" mass="73419">MAIYGIILLDLTVALLPTPVATPSFICPHNHPKTRTSVGTYCGTRESVIWHPGTNTHVEVYFGIRYAKPPTGSLRFKKPVPPIPEPDRVFDARIRPDACYQYVDTIFQSSVGARIWQPNTPLSEDCLFLNIFVPDIPSELRCEKNKKFPVMVWIFGGSFITGSSVLQVYDGRFLSSRQNVIVVTLNYRLGPFGFLYLNSSWVPGNMGLWDQRLALKWIKEHIADFGGDPSRITLFGESAGAVSVSAHLISPWSHTFFTNAVIQSGTVFSHWGLEKPHKHLNRSKKLLELVGCGGRTGRDMHSCLQLKSPEAFIEAQSQLVDKEAFFNIPFPPVIDDHFLPYRTTQSFTNLAHLKPSGSVMLGMNSNEASYFLLYSLVSNASFVKDSEAFPVTTEEQYFKTLLKILDLEHHMRPDLMKFLAQYTHFEYKNYSELPNPQTWTRMLEEISSDKGFKCPLVEFAQALVSSNRGSQNRLSLRNSTPRTYFYEFAHRTESLPWPRWMKTMHGQEIEYIFGALFSPLFMNKFYGFTKPEMDLADIMMTYWANFARTGNPNIMADGKSIRTSQDNSSETASESNCKWPHSLPMTYWEDFNEKTESYLTLDTDRISVARKPRSRPCKYWNRWFPALMQHAESISGSCPRKK</sequence>
<dbReference type="EMBL" id="UYSG01011006">
    <property type="protein sequence ID" value="VDL60289.1"/>
    <property type="molecule type" value="Genomic_DNA"/>
</dbReference>
<keyword evidence="6" id="KW-0732">Signal</keyword>
<evidence type="ECO:0000259" key="8">
    <source>
        <dbReference type="Pfam" id="PF00135"/>
    </source>
</evidence>
<feature type="domain" description="Carboxylesterase type B" evidence="8">
    <location>
        <begin position="33"/>
        <end position="620"/>
    </location>
</feature>
<dbReference type="EC" id="3.1.1.-" evidence="6"/>
<feature type="signal peptide" evidence="6">
    <location>
        <begin position="1"/>
        <end position="23"/>
    </location>
</feature>
<dbReference type="PROSITE" id="PS00122">
    <property type="entry name" value="CARBOXYLESTERASE_B_1"/>
    <property type="match status" value="1"/>
</dbReference>
<dbReference type="GO" id="GO:0003990">
    <property type="term" value="F:acetylcholinesterase activity"/>
    <property type="evidence" value="ECO:0007669"/>
    <property type="project" value="TreeGrafter"/>
</dbReference>
<dbReference type="InterPro" id="IPR019819">
    <property type="entry name" value="Carboxylesterase_B_CS"/>
</dbReference>
<feature type="active site" description="Acyl-ester intermediate" evidence="5">
    <location>
        <position position="238"/>
    </location>
</feature>
<gene>
    <name evidence="9" type="ORF">HDID_LOCUS7971</name>
</gene>
<dbReference type="InterPro" id="IPR029058">
    <property type="entry name" value="AB_hydrolase_fold"/>
</dbReference>
<reference evidence="11" key="1">
    <citation type="submission" date="2016-04" db="UniProtKB">
        <authorList>
            <consortium name="WormBaseParasite"/>
        </authorList>
    </citation>
    <scope>IDENTIFICATION</scope>
</reference>
<evidence type="ECO:0000256" key="2">
    <source>
        <dbReference type="ARBA" id="ARBA00022487"/>
    </source>
</evidence>
<dbReference type="GO" id="GO:0005615">
    <property type="term" value="C:extracellular space"/>
    <property type="evidence" value="ECO:0007669"/>
    <property type="project" value="TreeGrafter"/>
</dbReference>
<evidence type="ECO:0000256" key="7">
    <source>
        <dbReference type="SAM" id="MobiDB-lite"/>
    </source>
</evidence>
<evidence type="ECO:0000256" key="6">
    <source>
        <dbReference type="RuleBase" id="RU361235"/>
    </source>
</evidence>
<feature type="region of interest" description="Disordered" evidence="7">
    <location>
        <begin position="557"/>
        <end position="577"/>
    </location>
</feature>
<dbReference type="GO" id="GO:0019695">
    <property type="term" value="P:choline metabolic process"/>
    <property type="evidence" value="ECO:0007669"/>
    <property type="project" value="TreeGrafter"/>
</dbReference>
<evidence type="ECO:0000256" key="3">
    <source>
        <dbReference type="ARBA" id="ARBA00022801"/>
    </source>
</evidence>
<proteinExistence type="inferred from homology"/>
<feature type="compositionally biased region" description="Polar residues" evidence="7">
    <location>
        <begin position="561"/>
        <end position="576"/>
    </location>
</feature>
<evidence type="ECO:0000313" key="11">
    <source>
        <dbReference type="WBParaSite" id="HDID_0000797301-mRNA-1"/>
    </source>
</evidence>
<evidence type="ECO:0000256" key="1">
    <source>
        <dbReference type="ARBA" id="ARBA00005964"/>
    </source>
</evidence>
<comment type="similarity">
    <text evidence="1 6">Belongs to the type-B carboxylesterase/lipase family.</text>
</comment>
<dbReference type="Proteomes" id="UP000274504">
    <property type="component" value="Unassembled WGS sequence"/>
</dbReference>
<dbReference type="GO" id="GO:0006581">
    <property type="term" value="P:acetylcholine catabolic process"/>
    <property type="evidence" value="ECO:0007669"/>
    <property type="project" value="TreeGrafter"/>
</dbReference>
<feature type="chain" id="PRO_5043073658" description="Carboxylic ester hydrolase" evidence="6">
    <location>
        <begin position="24"/>
        <end position="642"/>
    </location>
</feature>
<dbReference type="OrthoDB" id="9000293at2759"/>
<dbReference type="InterPro" id="IPR002018">
    <property type="entry name" value="CarbesteraseB"/>
</dbReference>
<name>A0A158QEV8_HYMDI</name>
<dbReference type="InterPro" id="IPR000997">
    <property type="entry name" value="Cholinesterase"/>
</dbReference>
<evidence type="ECO:0000256" key="4">
    <source>
        <dbReference type="ARBA" id="ARBA00023157"/>
    </source>
</evidence>
<keyword evidence="4" id="KW-1015">Disulfide bond</keyword>
<dbReference type="AlphaFoldDB" id="A0A158QEV8"/>
<feature type="active site" description="Charge relay system" evidence="5">
    <location>
        <position position="367"/>
    </location>
</feature>
<dbReference type="PANTHER" id="PTHR43918">
    <property type="entry name" value="ACETYLCHOLINESTERASE"/>
    <property type="match status" value="1"/>
</dbReference>
<dbReference type="PRINTS" id="PR00878">
    <property type="entry name" value="CHOLNESTRASE"/>
</dbReference>
<organism evidence="11">
    <name type="scientific">Hymenolepis diminuta</name>
    <name type="common">Rat tapeworm</name>
    <dbReference type="NCBI Taxonomy" id="6216"/>
    <lineage>
        <taxon>Eukaryota</taxon>
        <taxon>Metazoa</taxon>
        <taxon>Spiralia</taxon>
        <taxon>Lophotrochozoa</taxon>
        <taxon>Platyhelminthes</taxon>
        <taxon>Cestoda</taxon>
        <taxon>Eucestoda</taxon>
        <taxon>Cyclophyllidea</taxon>
        <taxon>Hymenolepididae</taxon>
        <taxon>Hymenolepis</taxon>
    </lineage>
</organism>
<dbReference type="SUPFAM" id="SSF53474">
    <property type="entry name" value="alpha/beta-Hydrolases"/>
    <property type="match status" value="1"/>
</dbReference>
<dbReference type="GO" id="GO:0005886">
    <property type="term" value="C:plasma membrane"/>
    <property type="evidence" value="ECO:0007669"/>
    <property type="project" value="TreeGrafter"/>
</dbReference>
<protein>
    <recommendedName>
        <fullName evidence="6">Carboxylic ester hydrolase</fullName>
        <ecNumber evidence="6">3.1.1.-</ecNumber>
    </recommendedName>
</protein>